<evidence type="ECO:0000313" key="3">
    <source>
        <dbReference type="EMBL" id="TMI77506.1"/>
    </source>
</evidence>
<name>A0A537J386_9BACT</name>
<evidence type="ECO:0000259" key="1">
    <source>
        <dbReference type="Pfam" id="PF01968"/>
    </source>
</evidence>
<dbReference type="PANTHER" id="PTHR11365:SF23">
    <property type="entry name" value="HYPOTHETICAL 5-OXOPROLINASE (EUROFUNG)-RELATED"/>
    <property type="match status" value="1"/>
</dbReference>
<reference evidence="3 4" key="1">
    <citation type="journal article" date="2019" name="Nat. Microbiol.">
        <title>Mediterranean grassland soil C-N compound turnover is dependent on rainfall and depth, and is mediated by genomically divergent microorganisms.</title>
        <authorList>
            <person name="Diamond S."/>
            <person name="Andeer P.F."/>
            <person name="Li Z."/>
            <person name="Crits-Christoph A."/>
            <person name="Burstein D."/>
            <person name="Anantharaman K."/>
            <person name="Lane K.R."/>
            <person name="Thomas B.C."/>
            <person name="Pan C."/>
            <person name="Northen T.R."/>
            <person name="Banfield J.F."/>
        </authorList>
    </citation>
    <scope>NUCLEOTIDE SEQUENCE [LARGE SCALE GENOMIC DNA]</scope>
    <source>
        <strain evidence="3">NP_7</strain>
    </source>
</reference>
<dbReference type="InterPro" id="IPR045079">
    <property type="entry name" value="Oxoprolinase-like"/>
</dbReference>
<dbReference type="GO" id="GO:0006749">
    <property type="term" value="P:glutathione metabolic process"/>
    <property type="evidence" value="ECO:0007669"/>
    <property type="project" value="TreeGrafter"/>
</dbReference>
<evidence type="ECO:0000259" key="2">
    <source>
        <dbReference type="Pfam" id="PF05378"/>
    </source>
</evidence>
<protein>
    <submittedName>
        <fullName evidence="3">Hydantoinase/oxoprolinase family protein</fullName>
    </submittedName>
</protein>
<organism evidence="3 4">
    <name type="scientific">Candidatus Segetimicrobium genomatis</name>
    <dbReference type="NCBI Taxonomy" id="2569760"/>
    <lineage>
        <taxon>Bacteria</taxon>
        <taxon>Bacillati</taxon>
        <taxon>Candidatus Sysuimicrobiota</taxon>
        <taxon>Candidatus Sysuimicrobiia</taxon>
        <taxon>Candidatus Sysuimicrobiales</taxon>
        <taxon>Candidatus Segetimicrobiaceae</taxon>
        <taxon>Candidatus Segetimicrobium</taxon>
    </lineage>
</organism>
<dbReference type="PANTHER" id="PTHR11365">
    <property type="entry name" value="5-OXOPROLINASE RELATED"/>
    <property type="match status" value="1"/>
</dbReference>
<comment type="caution">
    <text evidence="3">The sequence shown here is derived from an EMBL/GenBank/DDBJ whole genome shotgun (WGS) entry which is preliminary data.</text>
</comment>
<accession>A0A537J386</accession>
<dbReference type="Proteomes" id="UP000320048">
    <property type="component" value="Unassembled WGS sequence"/>
</dbReference>
<dbReference type="GO" id="GO:0005829">
    <property type="term" value="C:cytosol"/>
    <property type="evidence" value="ECO:0007669"/>
    <property type="project" value="TreeGrafter"/>
</dbReference>
<feature type="domain" description="Hydantoinase A/oxoprolinase" evidence="1">
    <location>
        <begin position="204"/>
        <end position="290"/>
    </location>
</feature>
<dbReference type="InterPro" id="IPR002821">
    <property type="entry name" value="Hydantoinase_A"/>
</dbReference>
<dbReference type="AlphaFoldDB" id="A0A537J386"/>
<feature type="non-terminal residue" evidence="3">
    <location>
        <position position="290"/>
    </location>
</feature>
<feature type="domain" description="Hydantoinase/oxoprolinase N-terminal" evidence="2">
    <location>
        <begin position="5"/>
        <end position="182"/>
    </location>
</feature>
<dbReference type="Pfam" id="PF01968">
    <property type="entry name" value="Hydantoinase_A"/>
    <property type="match status" value="1"/>
</dbReference>
<dbReference type="GO" id="GO:0017168">
    <property type="term" value="F:5-oxoprolinase (ATP-hydrolyzing) activity"/>
    <property type="evidence" value="ECO:0007669"/>
    <property type="project" value="TreeGrafter"/>
</dbReference>
<dbReference type="Pfam" id="PF05378">
    <property type="entry name" value="Hydant_A_N"/>
    <property type="match status" value="1"/>
</dbReference>
<gene>
    <name evidence="3" type="ORF">E6H04_14075</name>
</gene>
<dbReference type="EMBL" id="VBAO01000458">
    <property type="protein sequence ID" value="TMI77506.1"/>
    <property type="molecule type" value="Genomic_DNA"/>
</dbReference>
<proteinExistence type="predicted"/>
<evidence type="ECO:0000313" key="4">
    <source>
        <dbReference type="Proteomes" id="UP000320048"/>
    </source>
</evidence>
<sequence>MAQYRIGVDVGGTFTDLIAAEEGAGGLVPVKVLSTPRAPADGVLAAFHQLLAGRGGRPTYLVHASTIGTNLFLGQVGLDLPRAALLTTEGFRDVLEIGRQRRAELYNLFYQRPRPLIDRRLRIGIPERIDAGGRVVRPLDEGAVGAAAARLAAERIEAVAIAFLHGYANPDHERRAKAILQAALPDAVIVASHEVDPEYREYERTSTTVISALLSPVVSRYLRGLSARLRDEGHVLPLYAMQSSGGITTIEGAAATPATLIESGPAAGVVGAAALGRRLGYSRVLSFDMG</sequence>
<dbReference type="InterPro" id="IPR008040">
    <property type="entry name" value="Hydant_A_N"/>
</dbReference>